<evidence type="ECO:0000256" key="1">
    <source>
        <dbReference type="SAM" id="SignalP"/>
    </source>
</evidence>
<reference evidence="2 3" key="1">
    <citation type="submission" date="2021-02" db="EMBL/GenBank/DDBJ databases">
        <title>Complete genome of Desulfoluna sp. strain ASN36.</title>
        <authorList>
            <person name="Takahashi A."/>
            <person name="Kojima H."/>
            <person name="Fukui M."/>
        </authorList>
    </citation>
    <scope>NUCLEOTIDE SEQUENCE [LARGE SCALE GENOMIC DNA]</scope>
    <source>
        <strain evidence="2 3">ASN36</strain>
    </source>
</reference>
<feature type="signal peptide" evidence="1">
    <location>
        <begin position="1"/>
        <end position="21"/>
    </location>
</feature>
<evidence type="ECO:0000313" key="2">
    <source>
        <dbReference type="EMBL" id="BCS95673.1"/>
    </source>
</evidence>
<keyword evidence="1" id="KW-0732">Signal</keyword>
<accession>A0ABN6F167</accession>
<organism evidence="2 3">
    <name type="scientific">Desulfoluna limicola</name>
    <dbReference type="NCBI Taxonomy" id="2810562"/>
    <lineage>
        <taxon>Bacteria</taxon>
        <taxon>Pseudomonadati</taxon>
        <taxon>Thermodesulfobacteriota</taxon>
        <taxon>Desulfobacteria</taxon>
        <taxon>Desulfobacterales</taxon>
        <taxon>Desulfolunaceae</taxon>
        <taxon>Desulfoluna</taxon>
    </lineage>
</organism>
<proteinExistence type="predicted"/>
<feature type="chain" id="PRO_5046571868" description="Outer membrane protein beta-barrel domain-containing protein" evidence="1">
    <location>
        <begin position="22"/>
        <end position="155"/>
    </location>
</feature>
<name>A0ABN6F167_9BACT</name>
<evidence type="ECO:0008006" key="4">
    <source>
        <dbReference type="Google" id="ProtNLM"/>
    </source>
</evidence>
<gene>
    <name evidence="2" type="ORF">DSLASN_13050</name>
</gene>
<protein>
    <recommendedName>
        <fullName evidence="4">Outer membrane protein beta-barrel domain-containing protein</fullName>
    </recommendedName>
</protein>
<sequence length="155" mass="16834">MKRFVTAFLLLTVCLCGNTYAEEREGFGVGVILGEPTGVSLKKWMGNTNAIDAGIAWSFSGDNSFHLHGDYLVHNFELVSVAEAPGQLPVYFGIGGRVKFDDKDDNTFGVRVPIGIAYMPAGAPIDFFGEIVPVLDLIPDSDFDMNAAIGARFYF</sequence>
<keyword evidence="3" id="KW-1185">Reference proteome</keyword>
<evidence type="ECO:0000313" key="3">
    <source>
        <dbReference type="Proteomes" id="UP001320148"/>
    </source>
</evidence>
<dbReference type="Proteomes" id="UP001320148">
    <property type="component" value="Chromosome"/>
</dbReference>
<dbReference type="RefSeq" id="WP_236891953.1">
    <property type="nucleotide sequence ID" value="NZ_AP024488.1"/>
</dbReference>
<dbReference type="EMBL" id="AP024488">
    <property type="protein sequence ID" value="BCS95673.1"/>
    <property type="molecule type" value="Genomic_DNA"/>
</dbReference>